<name>A0ABV8RK61_9SPHN</name>
<keyword evidence="4" id="KW-1185">Reference proteome</keyword>
<feature type="compositionally biased region" description="Low complexity" evidence="1">
    <location>
        <begin position="26"/>
        <end position="37"/>
    </location>
</feature>
<feature type="region of interest" description="Disordered" evidence="1">
    <location>
        <begin position="26"/>
        <end position="70"/>
    </location>
</feature>
<dbReference type="EMBL" id="JBHSDR010000003">
    <property type="protein sequence ID" value="MFC4293685.1"/>
    <property type="molecule type" value="Genomic_DNA"/>
</dbReference>
<dbReference type="Proteomes" id="UP001595828">
    <property type="component" value="Unassembled WGS sequence"/>
</dbReference>
<dbReference type="RefSeq" id="WP_379537174.1">
    <property type="nucleotide sequence ID" value="NZ_JBHSDR010000003.1"/>
</dbReference>
<evidence type="ECO:0000313" key="3">
    <source>
        <dbReference type="EMBL" id="MFC4293685.1"/>
    </source>
</evidence>
<organism evidence="3 4">
    <name type="scientific">Novosphingobium tardum</name>
    <dbReference type="NCBI Taxonomy" id="1538021"/>
    <lineage>
        <taxon>Bacteria</taxon>
        <taxon>Pseudomonadati</taxon>
        <taxon>Pseudomonadota</taxon>
        <taxon>Alphaproteobacteria</taxon>
        <taxon>Sphingomonadales</taxon>
        <taxon>Sphingomonadaceae</taxon>
        <taxon>Novosphingobium</taxon>
    </lineage>
</organism>
<keyword evidence="2" id="KW-0732">Signal</keyword>
<reference evidence="4" key="1">
    <citation type="journal article" date="2019" name="Int. J. Syst. Evol. Microbiol.">
        <title>The Global Catalogue of Microorganisms (GCM) 10K type strain sequencing project: providing services to taxonomists for standard genome sequencing and annotation.</title>
        <authorList>
            <consortium name="The Broad Institute Genomics Platform"/>
            <consortium name="The Broad Institute Genome Sequencing Center for Infectious Disease"/>
            <person name="Wu L."/>
            <person name="Ma J."/>
        </authorList>
    </citation>
    <scope>NUCLEOTIDE SEQUENCE [LARGE SCALE GENOMIC DNA]</scope>
    <source>
        <strain evidence="4">CGMCC 1.12989</strain>
    </source>
</reference>
<feature type="chain" id="PRO_5046438380" evidence="2">
    <location>
        <begin position="27"/>
        <end position="167"/>
    </location>
</feature>
<gene>
    <name evidence="3" type="ORF">ACFO0A_01290</name>
</gene>
<proteinExistence type="predicted"/>
<evidence type="ECO:0000256" key="2">
    <source>
        <dbReference type="SAM" id="SignalP"/>
    </source>
</evidence>
<feature type="compositionally biased region" description="Low complexity" evidence="1">
    <location>
        <begin position="45"/>
        <end position="70"/>
    </location>
</feature>
<evidence type="ECO:0000313" key="4">
    <source>
        <dbReference type="Proteomes" id="UP001595828"/>
    </source>
</evidence>
<evidence type="ECO:0000256" key="1">
    <source>
        <dbReference type="SAM" id="MobiDB-lite"/>
    </source>
</evidence>
<protein>
    <submittedName>
        <fullName evidence="3">COG3650 family protein</fullName>
    </submittedName>
</protein>
<comment type="caution">
    <text evidence="3">The sequence shown here is derived from an EMBL/GenBank/DDBJ whole genome shotgun (WGS) entry which is preliminary data.</text>
</comment>
<sequence>MRTISRILIAGAALLAMPGCKGTAVAPVDEPTATATPTPEPSASPSPGEQPTATAATPSPAPSATQSAIPASFRALGTEPFWSAEVGPGTLLYSTPEDQAGKRVAVRRIDGDGASTFTATLEGAALILVVTRAQCSDGMSDIVYPLSVTRTLGGDVQRGCARIPAGT</sequence>
<feature type="signal peptide" evidence="2">
    <location>
        <begin position="1"/>
        <end position="26"/>
    </location>
</feature>
<accession>A0ABV8RK61</accession>